<evidence type="ECO:0000313" key="1">
    <source>
        <dbReference type="EMBL" id="RIB01554.1"/>
    </source>
</evidence>
<protein>
    <submittedName>
        <fullName evidence="1">Uncharacterized protein</fullName>
    </submittedName>
</protein>
<dbReference type="AlphaFoldDB" id="A0A397TUS4"/>
<accession>A0A397TUS4</accession>
<organism evidence="1 2">
    <name type="scientific">Gigaspora rosea</name>
    <dbReference type="NCBI Taxonomy" id="44941"/>
    <lineage>
        <taxon>Eukaryota</taxon>
        <taxon>Fungi</taxon>
        <taxon>Fungi incertae sedis</taxon>
        <taxon>Mucoromycota</taxon>
        <taxon>Glomeromycotina</taxon>
        <taxon>Glomeromycetes</taxon>
        <taxon>Diversisporales</taxon>
        <taxon>Gigasporaceae</taxon>
        <taxon>Gigaspora</taxon>
    </lineage>
</organism>
<dbReference type="Proteomes" id="UP000266673">
    <property type="component" value="Unassembled WGS sequence"/>
</dbReference>
<reference evidence="1 2" key="1">
    <citation type="submission" date="2018-06" db="EMBL/GenBank/DDBJ databases">
        <title>Comparative genomics reveals the genomic features of Rhizophagus irregularis, R. cerebriforme, R. diaphanum and Gigaspora rosea, and their symbiotic lifestyle signature.</title>
        <authorList>
            <person name="Morin E."/>
            <person name="San Clemente H."/>
            <person name="Chen E.C.H."/>
            <person name="De La Providencia I."/>
            <person name="Hainaut M."/>
            <person name="Kuo A."/>
            <person name="Kohler A."/>
            <person name="Murat C."/>
            <person name="Tang N."/>
            <person name="Roy S."/>
            <person name="Loubradou J."/>
            <person name="Henrissat B."/>
            <person name="Grigoriev I.V."/>
            <person name="Corradi N."/>
            <person name="Roux C."/>
            <person name="Martin F.M."/>
        </authorList>
    </citation>
    <scope>NUCLEOTIDE SEQUENCE [LARGE SCALE GENOMIC DNA]</scope>
    <source>
        <strain evidence="1 2">DAOM 194757</strain>
    </source>
</reference>
<name>A0A397TUS4_9GLOM</name>
<proteinExistence type="predicted"/>
<sequence>MAVIDEIQMISLQVKEIYIYGEPLAMPLVKSICQSTEVSIKTFSEMLINIKNLYLDTQLQQAKLFNNSNSGFDVLVASDATGMELNL</sequence>
<keyword evidence="2" id="KW-1185">Reference proteome</keyword>
<dbReference type="EMBL" id="QKWP01003062">
    <property type="protein sequence ID" value="RIB01554.1"/>
    <property type="molecule type" value="Genomic_DNA"/>
</dbReference>
<evidence type="ECO:0000313" key="2">
    <source>
        <dbReference type="Proteomes" id="UP000266673"/>
    </source>
</evidence>
<dbReference type="InterPro" id="IPR027417">
    <property type="entry name" value="P-loop_NTPase"/>
</dbReference>
<dbReference type="OrthoDB" id="6692397at2759"/>
<dbReference type="Gene3D" id="3.40.50.300">
    <property type="entry name" value="P-loop containing nucleotide triphosphate hydrolases"/>
    <property type="match status" value="1"/>
</dbReference>
<dbReference type="STRING" id="44941.A0A397TUS4"/>
<gene>
    <name evidence="1" type="ORF">C2G38_2230480</name>
</gene>
<comment type="caution">
    <text evidence="1">The sequence shown here is derived from an EMBL/GenBank/DDBJ whole genome shotgun (WGS) entry which is preliminary data.</text>
</comment>